<proteinExistence type="inferred from homology"/>
<evidence type="ECO:0000256" key="1">
    <source>
        <dbReference type="ARBA" id="ARBA00004377"/>
    </source>
</evidence>
<keyword evidence="14" id="KW-1185">Reference proteome</keyword>
<keyword evidence="8" id="KW-1133">Transmembrane helix</keyword>
<dbReference type="InterPro" id="IPR043129">
    <property type="entry name" value="ATPase_NBD"/>
</dbReference>
<dbReference type="GO" id="GO:0005886">
    <property type="term" value="C:plasma membrane"/>
    <property type="evidence" value="ECO:0007669"/>
    <property type="project" value="UniProtKB-SubCell"/>
</dbReference>
<dbReference type="GO" id="GO:0015628">
    <property type="term" value="P:protein secretion by the type II secretion system"/>
    <property type="evidence" value="ECO:0007669"/>
    <property type="project" value="InterPro"/>
</dbReference>
<keyword evidence="5" id="KW-0997">Cell inner membrane</keyword>
<name>A1S1Y2_SHEAM</name>
<evidence type="ECO:0000256" key="10">
    <source>
        <dbReference type="PIRNR" id="PIRNR015761"/>
    </source>
</evidence>
<dbReference type="Gene3D" id="3.30.1360.100">
    <property type="entry name" value="General secretion pathway protein M, EpsM"/>
    <property type="match status" value="1"/>
</dbReference>
<gene>
    <name evidence="13" type="ordered locus">Sama_0177</name>
</gene>
<feature type="domain" description="GspL cytoplasmic actin-ATPase-like" evidence="11">
    <location>
        <begin position="7"/>
        <end position="238"/>
    </location>
</feature>
<protein>
    <recommendedName>
        <fullName evidence="10">Type II secretion system protein L</fullName>
        <shortName evidence="10">T2SS protein L</shortName>
    </recommendedName>
</protein>
<evidence type="ECO:0000256" key="6">
    <source>
        <dbReference type="ARBA" id="ARBA00022692"/>
    </source>
</evidence>
<accession>A1S1Y2</accession>
<dbReference type="AlphaFoldDB" id="A1S1Y2"/>
<dbReference type="PIRSF" id="PIRSF015761">
    <property type="entry name" value="Protein_L"/>
    <property type="match status" value="1"/>
</dbReference>
<dbReference type="NCBIfam" id="TIGR01709">
    <property type="entry name" value="typeII_sec_gspL"/>
    <property type="match status" value="1"/>
</dbReference>
<dbReference type="Pfam" id="PF12693">
    <property type="entry name" value="GspL_C"/>
    <property type="match status" value="1"/>
</dbReference>
<comment type="subcellular location">
    <subcellularLocation>
        <location evidence="1">Cell inner membrane</location>
        <topology evidence="1">Single-pass membrane protein</topology>
    </subcellularLocation>
</comment>
<dbReference type="GO" id="GO:0009276">
    <property type="term" value="C:Gram-negative-bacterium-type cell wall"/>
    <property type="evidence" value="ECO:0007669"/>
    <property type="project" value="InterPro"/>
</dbReference>
<dbReference type="HOGENOM" id="CLU_041016_2_1_6"/>
<comment type="similarity">
    <text evidence="2 10">Belongs to the GSP L family.</text>
</comment>
<keyword evidence="6" id="KW-0812">Transmembrane</keyword>
<dbReference type="EMBL" id="CP000507">
    <property type="protein sequence ID" value="ABL98388.1"/>
    <property type="molecule type" value="Genomic_DNA"/>
</dbReference>
<dbReference type="InterPro" id="IPR007812">
    <property type="entry name" value="T2SS_protein-GspL"/>
</dbReference>
<reference evidence="13 14" key="1">
    <citation type="submission" date="2006-12" db="EMBL/GenBank/DDBJ databases">
        <title>Complete sequence of Shewanella amazonensis SB2B.</title>
        <authorList>
            <consortium name="US DOE Joint Genome Institute"/>
            <person name="Copeland A."/>
            <person name="Lucas S."/>
            <person name="Lapidus A."/>
            <person name="Barry K."/>
            <person name="Detter J.C."/>
            <person name="Glavina del Rio T."/>
            <person name="Hammon N."/>
            <person name="Israni S."/>
            <person name="Dalin E."/>
            <person name="Tice H."/>
            <person name="Pitluck S."/>
            <person name="Munk A.C."/>
            <person name="Brettin T."/>
            <person name="Bruce D."/>
            <person name="Han C."/>
            <person name="Tapia R."/>
            <person name="Gilna P."/>
            <person name="Schmutz J."/>
            <person name="Larimer F."/>
            <person name="Land M."/>
            <person name="Hauser L."/>
            <person name="Kyrpides N."/>
            <person name="Mikhailova N."/>
            <person name="Fredrickson J."/>
            <person name="Richardson P."/>
        </authorList>
    </citation>
    <scope>NUCLEOTIDE SEQUENCE [LARGE SCALE GENOMIC DNA]</scope>
    <source>
        <strain evidence="14">ATCC BAA-1098 / SB2B</strain>
    </source>
</reference>
<evidence type="ECO:0000256" key="8">
    <source>
        <dbReference type="ARBA" id="ARBA00022989"/>
    </source>
</evidence>
<evidence type="ECO:0000259" key="11">
    <source>
        <dbReference type="Pfam" id="PF05134"/>
    </source>
</evidence>
<dbReference type="KEGG" id="saz:Sama_0177"/>
<evidence type="ECO:0000256" key="7">
    <source>
        <dbReference type="ARBA" id="ARBA00022927"/>
    </source>
</evidence>
<dbReference type="CDD" id="cd24017">
    <property type="entry name" value="ASKHA_T2SSL_N"/>
    <property type="match status" value="1"/>
</dbReference>
<organism evidence="13 14">
    <name type="scientific">Shewanella amazonensis (strain ATCC BAA-1098 / SB2B)</name>
    <dbReference type="NCBI Taxonomy" id="326297"/>
    <lineage>
        <taxon>Bacteria</taxon>
        <taxon>Pseudomonadati</taxon>
        <taxon>Pseudomonadota</taxon>
        <taxon>Gammaproteobacteria</taxon>
        <taxon>Alteromonadales</taxon>
        <taxon>Shewanellaceae</taxon>
        <taxon>Shewanella</taxon>
    </lineage>
</organism>
<evidence type="ECO:0000256" key="9">
    <source>
        <dbReference type="ARBA" id="ARBA00023136"/>
    </source>
</evidence>
<dbReference type="GO" id="GO:0015627">
    <property type="term" value="C:type II protein secretion system complex"/>
    <property type="evidence" value="ECO:0007669"/>
    <property type="project" value="InterPro"/>
</dbReference>
<feature type="domain" description="GspL periplasmic" evidence="12">
    <location>
        <begin position="242"/>
        <end position="397"/>
    </location>
</feature>
<dbReference type="eggNOG" id="COG3297">
    <property type="taxonomic scope" value="Bacteria"/>
</dbReference>
<evidence type="ECO:0000256" key="2">
    <source>
        <dbReference type="ARBA" id="ARBA00005318"/>
    </source>
</evidence>
<dbReference type="Gene3D" id="3.30.420.380">
    <property type="match status" value="1"/>
</dbReference>
<dbReference type="InterPro" id="IPR024230">
    <property type="entry name" value="GspL_cyto_dom"/>
</dbReference>
<evidence type="ECO:0000256" key="4">
    <source>
        <dbReference type="ARBA" id="ARBA00022475"/>
    </source>
</evidence>
<keyword evidence="7 10" id="KW-0653">Protein transport</keyword>
<keyword evidence="9" id="KW-0472">Membrane</keyword>
<keyword evidence="4" id="KW-1003">Cell membrane</keyword>
<evidence type="ECO:0000256" key="3">
    <source>
        <dbReference type="ARBA" id="ARBA00022448"/>
    </source>
</evidence>
<dbReference type="Proteomes" id="UP000009175">
    <property type="component" value="Chromosome"/>
</dbReference>
<dbReference type="Gene3D" id="3.30.420.370">
    <property type="match status" value="1"/>
</dbReference>
<evidence type="ECO:0000256" key="5">
    <source>
        <dbReference type="ARBA" id="ARBA00022519"/>
    </source>
</evidence>
<comment type="function">
    <text evidence="10">Inner membrane component of the type II secretion system required for the energy-dependent secretion of extracellular factors such as proteases and toxins from the periplasm.</text>
</comment>
<dbReference type="SUPFAM" id="SSF53067">
    <property type="entry name" value="Actin-like ATPase domain"/>
    <property type="match status" value="2"/>
</dbReference>
<dbReference type="STRING" id="326297.Sama_0177"/>
<keyword evidence="3 10" id="KW-0813">Transport</keyword>
<evidence type="ECO:0000313" key="14">
    <source>
        <dbReference type="Proteomes" id="UP000009175"/>
    </source>
</evidence>
<dbReference type="InterPro" id="IPR025691">
    <property type="entry name" value="GspL_pp_dom"/>
</dbReference>
<evidence type="ECO:0000313" key="13">
    <source>
        <dbReference type="EMBL" id="ABL98388.1"/>
    </source>
</evidence>
<evidence type="ECO:0000259" key="12">
    <source>
        <dbReference type="Pfam" id="PF12693"/>
    </source>
</evidence>
<dbReference type="Pfam" id="PF05134">
    <property type="entry name" value="T2SSL"/>
    <property type="match status" value="1"/>
</dbReference>
<sequence>MTVSERLFIRLGTKAQDSCSWLIWSEQEQEIIASGELPGAESLASLTERAGNRPVDILVPASSMTLTEIHLPEKGQRQALKALPFMLEENIAQDVDDMHFVVGSRDGERLSVAAVAHEQMQTWLGWLADAGLKARRLVPDCLALPLESCEWAAMLMGQELLVRTGKGSGLNLPQDWLPVALPMMLADKDTAPSVATYNDMNIPGADVKPQTLDLPMLVLARGVLQAPMNLLTGSYKPKRELSKHLLQWKSALIVVAVALLLSLVNKGLTIYQVGTQAEVLKAESEAIYRQVVPGSSRIVNLRSQLDNEVRKLSGSGSGAEFFSMLQRLKTSFAAVPELKPNSLRFDSARSEIRMQVTAKDYAQIEKFKELVGKDFELEAGAMNSSDEAVTSTLTLRSR</sequence>